<gene>
    <name evidence="2" type="ORF">EA472_00025</name>
</gene>
<evidence type="ECO:0000313" key="3">
    <source>
        <dbReference type="Proteomes" id="UP000281431"/>
    </source>
</evidence>
<keyword evidence="3" id="KW-1185">Reference proteome</keyword>
<comment type="caution">
    <text evidence="2">The sequence shown here is derived from an EMBL/GenBank/DDBJ whole genome shotgun (WGS) entry which is preliminary data.</text>
</comment>
<feature type="transmembrane region" description="Helical" evidence="1">
    <location>
        <begin position="71"/>
        <end position="94"/>
    </location>
</feature>
<feature type="transmembrane region" description="Helical" evidence="1">
    <location>
        <begin position="237"/>
        <end position="256"/>
    </location>
</feature>
<feature type="transmembrane region" description="Helical" evidence="1">
    <location>
        <begin position="152"/>
        <end position="178"/>
    </location>
</feature>
<keyword evidence="1" id="KW-0812">Transmembrane</keyword>
<dbReference type="OrthoDB" id="204776at2157"/>
<dbReference type="GO" id="GO:0005886">
    <property type="term" value="C:plasma membrane"/>
    <property type="evidence" value="ECO:0007669"/>
    <property type="project" value="UniProtKB-SubCell"/>
</dbReference>
<evidence type="ECO:0000313" key="2">
    <source>
        <dbReference type="EMBL" id="RQH03028.1"/>
    </source>
</evidence>
<sequence>MTAILRLESAKHLRGAVALTGAFALLAAFLLSVFPSLADEAELLEEAYPELMVVMFGFEAIHTLEGFLASYVYAVLWEVFVGIYFAYLGAGTIARDVRERRMDLTLSNPVSRESVVLQKIAALWVPLVVLSVGLFAVLYAGSVVLDETIDPLVLTMAHVLSTPYLLVCAGIGVVLSVALDRPESAQTGAIGAVFLLWLVDGLAEMNEDLEWVGALTPSRYFDPTAIFVHEEYTLVDATILLVTFLALLAVATIAFVRRGI</sequence>
<feature type="transmembrane region" description="Helical" evidence="1">
    <location>
        <begin position="185"/>
        <end position="203"/>
    </location>
</feature>
<dbReference type="EMBL" id="REFZ01000001">
    <property type="protein sequence ID" value="RQH03028.1"/>
    <property type="molecule type" value="Genomic_DNA"/>
</dbReference>
<protein>
    <submittedName>
        <fullName evidence="2">ABC transporter permease</fullName>
    </submittedName>
</protein>
<dbReference type="Pfam" id="PF12679">
    <property type="entry name" value="ABC2_membrane_2"/>
    <property type="match status" value="1"/>
</dbReference>
<keyword evidence="1" id="KW-1133">Transmembrane helix</keyword>
<proteinExistence type="predicted"/>
<dbReference type="AlphaFoldDB" id="A0A3N6MII4"/>
<evidence type="ECO:0000256" key="1">
    <source>
        <dbReference type="SAM" id="Phobius"/>
    </source>
</evidence>
<keyword evidence="1" id="KW-0472">Membrane</keyword>
<dbReference type="Proteomes" id="UP000281431">
    <property type="component" value="Unassembled WGS sequence"/>
</dbReference>
<feature type="transmembrane region" description="Helical" evidence="1">
    <location>
        <begin position="115"/>
        <end position="140"/>
    </location>
</feature>
<dbReference type="GO" id="GO:0140359">
    <property type="term" value="F:ABC-type transporter activity"/>
    <property type="evidence" value="ECO:0007669"/>
    <property type="project" value="InterPro"/>
</dbReference>
<accession>A0A3N6MII4</accession>
<name>A0A3N6MII4_NATCH</name>
<organism evidence="2 3">
    <name type="scientific">Natrarchaeobius chitinivorans</name>
    <dbReference type="NCBI Taxonomy" id="1679083"/>
    <lineage>
        <taxon>Archaea</taxon>
        <taxon>Methanobacteriati</taxon>
        <taxon>Methanobacteriota</taxon>
        <taxon>Stenosarchaea group</taxon>
        <taxon>Halobacteria</taxon>
        <taxon>Halobacteriales</taxon>
        <taxon>Natrialbaceae</taxon>
        <taxon>Natrarchaeobius</taxon>
    </lineage>
</organism>
<reference evidence="2 3" key="1">
    <citation type="submission" date="2018-10" db="EMBL/GenBank/DDBJ databases">
        <title>Natrarchaeobius chitinivorans gen. nov., sp. nov., and Natrarchaeobius haloalkaliphilus sp. nov., alkaliphilic, chitin-utilizing haloarchaea from hypersaline alkaline lakes.</title>
        <authorList>
            <person name="Sorokin D.Y."/>
            <person name="Elcheninov A.G."/>
            <person name="Kostrikina N.A."/>
            <person name="Bale N.J."/>
            <person name="Sinninghe Damste J.S."/>
            <person name="Khijniak T.V."/>
            <person name="Kublanov I.V."/>
            <person name="Toshchakov S.V."/>
        </authorList>
    </citation>
    <scope>NUCLEOTIDE SEQUENCE [LARGE SCALE GENOMIC DNA]</scope>
    <source>
        <strain evidence="2 3">AArcht7</strain>
    </source>
</reference>